<evidence type="ECO:0000313" key="1">
    <source>
        <dbReference type="EMBL" id="RJL22583.1"/>
    </source>
</evidence>
<name>A0A3A4AMV8_9ACTN</name>
<organism evidence="1 2">
    <name type="scientific">Bailinhaonella thermotolerans</name>
    <dbReference type="NCBI Taxonomy" id="1070861"/>
    <lineage>
        <taxon>Bacteria</taxon>
        <taxon>Bacillati</taxon>
        <taxon>Actinomycetota</taxon>
        <taxon>Actinomycetes</taxon>
        <taxon>Streptosporangiales</taxon>
        <taxon>Streptosporangiaceae</taxon>
        <taxon>Bailinhaonella</taxon>
    </lineage>
</organism>
<protein>
    <submittedName>
        <fullName evidence="1">Uncharacterized protein</fullName>
    </submittedName>
</protein>
<dbReference type="EMBL" id="QZEY01000022">
    <property type="protein sequence ID" value="RJL22583.1"/>
    <property type="molecule type" value="Genomic_DNA"/>
</dbReference>
<reference evidence="1 2" key="1">
    <citation type="submission" date="2018-09" db="EMBL/GenBank/DDBJ databases">
        <title>YIM 75507 draft genome.</title>
        <authorList>
            <person name="Tang S."/>
            <person name="Feng Y."/>
        </authorList>
    </citation>
    <scope>NUCLEOTIDE SEQUENCE [LARGE SCALE GENOMIC DNA]</scope>
    <source>
        <strain evidence="1 2">YIM 75507</strain>
    </source>
</reference>
<evidence type="ECO:0000313" key="2">
    <source>
        <dbReference type="Proteomes" id="UP000265768"/>
    </source>
</evidence>
<gene>
    <name evidence="1" type="ORF">D5H75_35830</name>
</gene>
<keyword evidence="2" id="KW-1185">Reference proteome</keyword>
<comment type="caution">
    <text evidence="1">The sequence shown here is derived from an EMBL/GenBank/DDBJ whole genome shotgun (WGS) entry which is preliminary data.</text>
</comment>
<sequence>MIAGGLAVAGVVAGVAVSCARQQSRPKGPEMKPLAVSEQAAAVAQDTEAEGGYVVQWAGVLANPNRWHYGEHPVALVTAYDAAGNVLTRVEQQLDVIPPNGRLAFAGQAELPRQPQRVVVRQKDATWQRATRVPSAFAPFTVSDVLTEKDAKQGTYRVVGRVANPYSRQAGLVVTALLRDASGRLVGGGSGYVKPIKPGEDRAFYVSARPSDPAAKVTKTEVVAGTWGGTRATWENLTLNGLRPVHTTKPTSKPLLDRGRG</sequence>
<accession>A0A3A4AMV8</accession>
<dbReference type="AlphaFoldDB" id="A0A3A4AMV8"/>
<dbReference type="Proteomes" id="UP000265768">
    <property type="component" value="Unassembled WGS sequence"/>
</dbReference>
<proteinExistence type="predicted"/>